<accession>A0A221VZU9</accession>
<evidence type="ECO:0000313" key="2">
    <source>
        <dbReference type="Proteomes" id="UP000204221"/>
    </source>
</evidence>
<dbReference type="KEGG" id="ahg:AHOG_05895"/>
<dbReference type="OrthoDB" id="4066793at2"/>
<dbReference type="EMBL" id="CP022521">
    <property type="protein sequence ID" value="ASO18831.1"/>
    <property type="molecule type" value="Genomic_DNA"/>
</dbReference>
<gene>
    <name evidence="1" type="ORF">AHOG_05895</name>
</gene>
<sequence>MSTLSPDDRSIVTTAHEAALAHLARLDAADGLLVAAHVTGSAVLADYFPGRSDLDLLVEVSRTPTEADLDVINAAHQGLGQSVQAAYLPAGGLNGTPDAAGDGPWAAEGELHTDERSRALNPVTWLELARYSVTVHGEAPTPTADVPAAAEFCRTNLREYWAPLLDQAEALIEGREPGEPAVPEAVIWLAFGPPRLLHTIRTGEVISKTEAGTTAAAEWPDLAEPLLELVAARAGTPIAVAVAHGRAVVESGRRVLAEI</sequence>
<dbReference type="Proteomes" id="UP000204221">
    <property type="component" value="Chromosome"/>
</dbReference>
<organism evidence="1 2">
    <name type="scientific">Actinoalloteichus hoggarensis</name>
    <dbReference type="NCBI Taxonomy" id="1470176"/>
    <lineage>
        <taxon>Bacteria</taxon>
        <taxon>Bacillati</taxon>
        <taxon>Actinomycetota</taxon>
        <taxon>Actinomycetes</taxon>
        <taxon>Pseudonocardiales</taxon>
        <taxon>Pseudonocardiaceae</taxon>
        <taxon>Actinoalloteichus</taxon>
    </lineage>
</organism>
<protein>
    <submittedName>
        <fullName evidence="1">Uncharacterized protein</fullName>
    </submittedName>
</protein>
<reference evidence="1 2" key="1">
    <citation type="submission" date="2017-07" db="EMBL/GenBank/DDBJ databases">
        <title>Complete genome sequence of Actinoalloteichus hoggarensis DSM 45943, type strain of Actinoalloteichus hoggarensis.</title>
        <authorList>
            <person name="Ruckert C."/>
            <person name="Nouioui I."/>
            <person name="Willmese J."/>
            <person name="van Wezel G."/>
            <person name="Klenk H.-P."/>
            <person name="Kalinowski J."/>
            <person name="Zotchev S.B."/>
        </authorList>
    </citation>
    <scope>NUCLEOTIDE SEQUENCE [LARGE SCALE GENOMIC DNA]</scope>
    <source>
        <strain evidence="1 2">DSM 45943</strain>
    </source>
</reference>
<keyword evidence="2" id="KW-1185">Reference proteome</keyword>
<dbReference type="AlphaFoldDB" id="A0A221VZU9"/>
<proteinExistence type="predicted"/>
<dbReference type="RefSeq" id="WP_093940452.1">
    <property type="nucleotide sequence ID" value="NZ_CP022521.1"/>
</dbReference>
<evidence type="ECO:0000313" key="1">
    <source>
        <dbReference type="EMBL" id="ASO18831.1"/>
    </source>
</evidence>
<name>A0A221VZU9_9PSEU</name>